<accession>A0A1E4SZI8</accession>
<reference evidence="2" key="1">
    <citation type="submission" date="2016-04" db="EMBL/GenBank/DDBJ databases">
        <title>Comparative genomics of biotechnologically important yeasts.</title>
        <authorList>
            <consortium name="DOE Joint Genome Institute"/>
            <person name="Riley R."/>
            <person name="Haridas S."/>
            <person name="Wolfe K.H."/>
            <person name="Lopes M.R."/>
            <person name="Hittinger C.T."/>
            <person name="Goker M."/>
            <person name="Salamov A."/>
            <person name="Wisecaver J."/>
            <person name="Long T.M."/>
            <person name="Aerts A.L."/>
            <person name="Barry K."/>
            <person name="Choi C."/>
            <person name="Clum A."/>
            <person name="Coughlan A.Y."/>
            <person name="Deshpande S."/>
            <person name="Douglass A.P."/>
            <person name="Hanson S.J."/>
            <person name="Klenk H.-P."/>
            <person name="Labutti K."/>
            <person name="Lapidus A."/>
            <person name="Lindquist E."/>
            <person name="Lipzen A."/>
            <person name="Meier-Kolthoff J.P."/>
            <person name="Ohm R.A."/>
            <person name="Otillar R.P."/>
            <person name="Pangilinan J."/>
            <person name="Peng Y."/>
            <person name="Rokas A."/>
            <person name="Rosa C.A."/>
            <person name="Scheuner C."/>
            <person name="Sibirny A.A."/>
            <person name="Slot J.C."/>
            <person name="Stielow J.B."/>
            <person name="Sun H."/>
            <person name="Kurtzman C.P."/>
            <person name="Blackwell M."/>
            <person name="Grigoriev I.V."/>
            <person name="Jeffries T.W."/>
        </authorList>
    </citation>
    <scope>NUCLEOTIDE SEQUENCE [LARGE SCALE GENOMIC DNA]</scope>
    <source>
        <strain evidence="2">NRRL YB-2248</strain>
    </source>
</reference>
<name>A0A1E4SZI8_9ASCO</name>
<evidence type="ECO:0000313" key="1">
    <source>
        <dbReference type="EMBL" id="ODV84890.1"/>
    </source>
</evidence>
<proteinExistence type="predicted"/>
<sequence>MLFQQDQYCIVDNKPLNSTQFESSDLYCSNKCKLQDSETVKPATKKSGKIVTYSTVVRKQNKKLSQPTETTFEIDESDVESVFKLDDITTNSYNSQYKSYASSLPSLLNDVTEYDTFDDEDSLYEVEELEYHHYSDDDFSKKIPSQSSANLFKNEWLYETPNTSKTFNSHAPSTSIDKKEVTVDPITQINSDFIDLSIQTSKSYSLKSKSTLKPTLEFQDDDFESLRIPQMNPPTYNYQLWLRGSN</sequence>
<dbReference type="AlphaFoldDB" id="A0A1E4SZI8"/>
<protein>
    <submittedName>
        <fullName evidence="1">Uncharacterized protein</fullName>
    </submittedName>
</protein>
<evidence type="ECO:0000313" key="2">
    <source>
        <dbReference type="Proteomes" id="UP000094801"/>
    </source>
</evidence>
<keyword evidence="2" id="KW-1185">Reference proteome</keyword>
<dbReference type="EMBL" id="KV453854">
    <property type="protein sequence ID" value="ODV84890.1"/>
    <property type="molecule type" value="Genomic_DNA"/>
</dbReference>
<dbReference type="Proteomes" id="UP000094801">
    <property type="component" value="Unassembled WGS sequence"/>
</dbReference>
<organism evidence="1 2">
    <name type="scientific">[Candida] arabinofermentans NRRL YB-2248</name>
    <dbReference type="NCBI Taxonomy" id="983967"/>
    <lineage>
        <taxon>Eukaryota</taxon>
        <taxon>Fungi</taxon>
        <taxon>Dikarya</taxon>
        <taxon>Ascomycota</taxon>
        <taxon>Saccharomycotina</taxon>
        <taxon>Pichiomycetes</taxon>
        <taxon>Pichiales</taxon>
        <taxon>Pichiaceae</taxon>
        <taxon>Ogataea</taxon>
        <taxon>Ogataea/Candida clade</taxon>
    </lineage>
</organism>
<gene>
    <name evidence="1" type="ORF">CANARDRAFT_28630</name>
</gene>
<dbReference type="OrthoDB" id="10659161at2759"/>